<evidence type="ECO:0000313" key="3">
    <source>
        <dbReference type="Proteomes" id="UP000285908"/>
    </source>
</evidence>
<gene>
    <name evidence="2" type="ORF">EKE94_16140</name>
</gene>
<organism evidence="2 3">
    <name type="scientific">Mesobaculum littorinae</name>
    <dbReference type="NCBI Taxonomy" id="2486419"/>
    <lineage>
        <taxon>Bacteria</taxon>
        <taxon>Pseudomonadati</taxon>
        <taxon>Pseudomonadota</taxon>
        <taxon>Alphaproteobacteria</taxon>
        <taxon>Rhodobacterales</taxon>
        <taxon>Roseobacteraceae</taxon>
        <taxon>Mesobaculum</taxon>
    </lineage>
</organism>
<proteinExistence type="predicted"/>
<sequence>MAEPAIDDLLAAELRHHPLGAEIMARAQASGVALTDLAAMARLVAALGNPAAPGPQAGGRAAPDPAEAAPLILTLATLLQDVARHTARKPAGAPPDDTCADMDSGMNSGTDFGRNLGSDAFGADGAGAATSDAVAPTATAPHPDTPAPGRTAPDEGDAAWPYPA</sequence>
<evidence type="ECO:0000256" key="1">
    <source>
        <dbReference type="SAM" id="MobiDB-lite"/>
    </source>
</evidence>
<feature type="region of interest" description="Disordered" evidence="1">
    <location>
        <begin position="86"/>
        <end position="164"/>
    </location>
</feature>
<feature type="compositionally biased region" description="Low complexity" evidence="1">
    <location>
        <begin position="119"/>
        <end position="142"/>
    </location>
</feature>
<dbReference type="Proteomes" id="UP000285908">
    <property type="component" value="Unassembled WGS sequence"/>
</dbReference>
<accession>A0A438ADV6</accession>
<comment type="caution">
    <text evidence="2">The sequence shown here is derived from an EMBL/GenBank/DDBJ whole genome shotgun (WGS) entry which is preliminary data.</text>
</comment>
<keyword evidence="3" id="KW-1185">Reference proteome</keyword>
<dbReference type="RefSeq" id="WP_127907668.1">
    <property type="nucleotide sequence ID" value="NZ_RQXX01000007.1"/>
</dbReference>
<dbReference type="EMBL" id="RQXX01000007">
    <property type="protein sequence ID" value="RVV96874.1"/>
    <property type="molecule type" value="Genomic_DNA"/>
</dbReference>
<name>A0A438ADV6_9RHOB</name>
<reference evidence="2 3" key="1">
    <citation type="submission" date="2018-11" db="EMBL/GenBank/DDBJ databases">
        <title>Mesobaculum littorinae gen. nov., sp. nov., isolated from Littorina scabra that represents a novel genus of the order Rhodobacteraceae.</title>
        <authorList>
            <person name="Li F."/>
        </authorList>
    </citation>
    <scope>NUCLEOTIDE SEQUENCE [LARGE SCALE GENOMIC DNA]</scope>
    <source>
        <strain evidence="2 3">M0103</strain>
    </source>
</reference>
<dbReference type="AlphaFoldDB" id="A0A438ADV6"/>
<protein>
    <submittedName>
        <fullName evidence="2">Uncharacterized protein</fullName>
    </submittedName>
</protein>
<evidence type="ECO:0000313" key="2">
    <source>
        <dbReference type="EMBL" id="RVV96874.1"/>
    </source>
</evidence>